<gene>
    <name evidence="9" type="ORF">WJX73_010322</name>
</gene>
<dbReference type="GO" id="GO:0005769">
    <property type="term" value="C:early endosome"/>
    <property type="evidence" value="ECO:0007669"/>
    <property type="project" value="UniProtKB-SubCell"/>
</dbReference>
<feature type="transmembrane region" description="Helical" evidence="8">
    <location>
        <begin position="591"/>
        <end position="611"/>
    </location>
</feature>
<dbReference type="InterPro" id="IPR008521">
    <property type="entry name" value="Mg_trans_NIPA"/>
</dbReference>
<feature type="transmembrane region" description="Helical" evidence="8">
    <location>
        <begin position="539"/>
        <end position="557"/>
    </location>
</feature>
<organism evidence="9 10">
    <name type="scientific">Symbiochloris irregularis</name>
    <dbReference type="NCBI Taxonomy" id="706552"/>
    <lineage>
        <taxon>Eukaryota</taxon>
        <taxon>Viridiplantae</taxon>
        <taxon>Chlorophyta</taxon>
        <taxon>core chlorophytes</taxon>
        <taxon>Trebouxiophyceae</taxon>
        <taxon>Trebouxiales</taxon>
        <taxon>Trebouxiaceae</taxon>
        <taxon>Symbiochloris</taxon>
    </lineage>
</organism>
<accession>A0AAW1P1L4</accession>
<keyword evidence="6 8" id="KW-0472">Membrane</keyword>
<dbReference type="Pfam" id="PF05653">
    <property type="entry name" value="Mg_trans_NIPA"/>
    <property type="match status" value="1"/>
</dbReference>
<protein>
    <recommendedName>
        <fullName evidence="11">Magnesium transporter</fullName>
    </recommendedName>
</protein>
<dbReference type="Proteomes" id="UP001465755">
    <property type="component" value="Unassembled WGS sequence"/>
</dbReference>
<evidence type="ECO:0000256" key="3">
    <source>
        <dbReference type="ARBA" id="ARBA00007001"/>
    </source>
</evidence>
<dbReference type="SUPFAM" id="SSF56112">
    <property type="entry name" value="Protein kinase-like (PK-like)"/>
    <property type="match status" value="1"/>
</dbReference>
<comment type="caution">
    <text evidence="9">The sequence shown here is derived from an EMBL/GenBank/DDBJ whole genome shotgun (WGS) entry which is preliminary data.</text>
</comment>
<evidence type="ECO:0000313" key="10">
    <source>
        <dbReference type="Proteomes" id="UP001465755"/>
    </source>
</evidence>
<evidence type="ECO:0008006" key="11">
    <source>
        <dbReference type="Google" id="ProtNLM"/>
    </source>
</evidence>
<dbReference type="PANTHER" id="PTHR12570:SF91">
    <property type="entry name" value="MAGNESIUM TRANSPORTER-RELATED"/>
    <property type="match status" value="1"/>
</dbReference>
<dbReference type="GO" id="GO:0015095">
    <property type="term" value="F:magnesium ion transmembrane transporter activity"/>
    <property type="evidence" value="ECO:0007669"/>
    <property type="project" value="InterPro"/>
</dbReference>
<evidence type="ECO:0000256" key="7">
    <source>
        <dbReference type="ARBA" id="ARBA00025284"/>
    </source>
</evidence>
<evidence type="ECO:0000256" key="6">
    <source>
        <dbReference type="ARBA" id="ARBA00023136"/>
    </source>
</evidence>
<evidence type="ECO:0000313" key="9">
    <source>
        <dbReference type="EMBL" id="KAK9801954.1"/>
    </source>
</evidence>
<dbReference type="InterPro" id="IPR037185">
    <property type="entry name" value="EmrE-like"/>
</dbReference>
<evidence type="ECO:0000256" key="5">
    <source>
        <dbReference type="ARBA" id="ARBA00022989"/>
    </source>
</evidence>
<feature type="transmembrane region" description="Helical" evidence="8">
    <location>
        <begin position="698"/>
        <end position="716"/>
    </location>
</feature>
<dbReference type="EMBL" id="JALJOQ010000074">
    <property type="protein sequence ID" value="KAK9801954.1"/>
    <property type="molecule type" value="Genomic_DNA"/>
</dbReference>
<comment type="subcellular location">
    <subcellularLocation>
        <location evidence="2">Early endosome</location>
    </subcellularLocation>
    <subcellularLocation>
        <location evidence="1">Membrane</location>
        <topology evidence="1">Multi-pass membrane protein</topology>
    </subcellularLocation>
</comment>
<dbReference type="SUPFAM" id="SSF103481">
    <property type="entry name" value="Multidrug resistance efflux transporter EmrE"/>
    <property type="match status" value="1"/>
</dbReference>
<comment type="similarity">
    <text evidence="3">Belongs to the NIPA (TC 2.A.7) family.</text>
</comment>
<feature type="transmembrane region" description="Helical" evidence="8">
    <location>
        <begin position="659"/>
        <end position="677"/>
    </location>
</feature>
<feature type="transmembrane region" description="Helical" evidence="8">
    <location>
        <begin position="632"/>
        <end position="653"/>
    </location>
</feature>
<name>A0AAW1P1L4_9CHLO</name>
<keyword evidence="4 8" id="KW-0812">Transmembrane</keyword>
<dbReference type="PANTHER" id="PTHR12570">
    <property type="match status" value="1"/>
</dbReference>
<evidence type="ECO:0000256" key="2">
    <source>
        <dbReference type="ARBA" id="ARBA00004412"/>
    </source>
</evidence>
<evidence type="ECO:0000256" key="4">
    <source>
        <dbReference type="ARBA" id="ARBA00022692"/>
    </source>
</evidence>
<evidence type="ECO:0000256" key="8">
    <source>
        <dbReference type="SAM" id="Phobius"/>
    </source>
</evidence>
<reference evidence="9 10" key="1">
    <citation type="journal article" date="2024" name="Nat. Commun.">
        <title>Phylogenomics reveals the evolutionary origins of lichenization in chlorophyte algae.</title>
        <authorList>
            <person name="Puginier C."/>
            <person name="Libourel C."/>
            <person name="Otte J."/>
            <person name="Skaloud P."/>
            <person name="Haon M."/>
            <person name="Grisel S."/>
            <person name="Petersen M."/>
            <person name="Berrin J.G."/>
            <person name="Delaux P.M."/>
            <person name="Dal Grande F."/>
            <person name="Keller J."/>
        </authorList>
    </citation>
    <scope>NUCLEOTIDE SEQUENCE [LARGE SCALE GENOMIC DNA]</scope>
    <source>
        <strain evidence="9 10">SAG 2036</strain>
    </source>
</reference>
<dbReference type="InterPro" id="IPR011009">
    <property type="entry name" value="Kinase-like_dom_sf"/>
</dbReference>
<proteinExistence type="inferred from homology"/>
<evidence type="ECO:0000256" key="1">
    <source>
        <dbReference type="ARBA" id="ARBA00004141"/>
    </source>
</evidence>
<feature type="transmembrane region" description="Helical" evidence="8">
    <location>
        <begin position="728"/>
        <end position="749"/>
    </location>
</feature>
<keyword evidence="5 8" id="KW-1133">Transmembrane helix</keyword>
<comment type="function">
    <text evidence="7">Acts as a Mg(2+) transporter. Can also transport other divalent cations such as Fe(2+), Sr(2+), Ba(2+), Mn(2+) and Co(2+) but to a much less extent than Mg(2+).</text>
</comment>
<feature type="transmembrane region" description="Helical" evidence="8">
    <location>
        <begin position="564"/>
        <end position="585"/>
    </location>
</feature>
<sequence length="852" mass="92035">MPDTHIHGAYSVLFSLCRFSKKAKAGTCKGLQQCRSTSFAFTNKTDQRLGSRLATGSAILTSGDSLRQTNPGELSPAELQSLFGREQVKQEALAVPNLSGLDNNDVASNFMRILAAWLGTSLAPDGSSFDCTAGRVHHKLRERIFRSLATTNPDMAVFEHGAPQTAQFVAMVFEFQQGAIDDDHRGRMIEWLKALLAEHPLRPEAYGVIMSPTETVIMEGTGGQQRFDVRQTGVLDTATSGLGWSCRMLASDPGALGQRTLHLAVEGNWRPLYALGSGRKNVVYAVVHADDAESTECAAKVFIGDYRYHTVQHEVRVLSDLRRQGLSGAGNIPTLVANSGKTVAFTWCPFAIITEPVITEIEYGHMGIDSRGEGHLIDLGEARQIGQGASWGVYGSIGYMDDSCLEALARGDARPPNMFDQVGYDLVGLVKSFAAIRFNLRPTVEAKRGEPDLKKRAQDLVALWQEVSRAEGSVPELFRAAIAAAQNGATKCKSTDARWTTRPRSYGSSFIVKKKGLRLAASTGLRAGGGGYSYLLQPLWWAGLLTMFLGEVANFAAYAFAPAILVTPLGALSIIVSAVLAHWMLNERLNIFGMLGCMLCITGSLTIVLHAPEERPIASLVQIWLMAMQPGFLLYVVIIIAVSGYLMVWAAPLHGTTNVFIYVGICSLVGSLTVMSVKALGIGLKLTFQGNNQFWYPEFYYCIVVVGVCVVIQMNYLNKALDLFNTAIVSPIYYVMFTVCTITASVILFQEEQTTTQIITEGAGFVTIVIGTTLLHTTRDLDVSLAQFSQLVQAAQPSGANLAQARGGSSARYSELPLSRMPSSSAGVMSPNATGIAAVGGNVARSRTVDMS</sequence>
<keyword evidence="10" id="KW-1185">Reference proteome</keyword>
<dbReference type="AlphaFoldDB" id="A0AAW1P1L4"/>
<dbReference type="GO" id="GO:0016020">
    <property type="term" value="C:membrane"/>
    <property type="evidence" value="ECO:0007669"/>
    <property type="project" value="UniProtKB-SubCell"/>
</dbReference>